<protein>
    <submittedName>
        <fullName evidence="3">Uncharacterized protein</fullName>
    </submittedName>
</protein>
<evidence type="ECO:0000313" key="3">
    <source>
        <dbReference type="EMBL" id="GIL59773.1"/>
    </source>
</evidence>
<comment type="caution">
    <text evidence="3">The sequence shown here is derived from an EMBL/GenBank/DDBJ whole genome shotgun (WGS) entry which is preliminary data.</text>
</comment>
<reference evidence="3" key="1">
    <citation type="journal article" date="2021" name="Proc. Natl. Acad. Sci. U.S.A.">
        <title>Three genomes in the algal genus Volvox reveal the fate of a haploid sex-determining region after a transition to homothallism.</title>
        <authorList>
            <person name="Yamamoto K."/>
            <person name="Hamaji T."/>
            <person name="Kawai-Toyooka H."/>
            <person name="Matsuzaki R."/>
            <person name="Takahashi F."/>
            <person name="Nishimura Y."/>
            <person name="Kawachi M."/>
            <person name="Noguchi H."/>
            <person name="Minakuchi Y."/>
            <person name="Umen J.G."/>
            <person name="Toyoda A."/>
            <person name="Nozaki H."/>
        </authorList>
    </citation>
    <scope>NUCLEOTIDE SEQUENCE</scope>
    <source>
        <strain evidence="3">NIES-3780</strain>
    </source>
</reference>
<accession>A0A8J4BE80</accession>
<keyword evidence="2" id="KW-0812">Transmembrane</keyword>
<keyword evidence="2" id="KW-0472">Membrane</keyword>
<sequence length="163" mass="17825">MVDIAGQGIQIDPASDLPVSTNIWFWMLNTSGFCEYLVDANCLAKSKSEPLVCYKQTEQQYQNDPDFLDDYRPQGALSGGMQPVPVPQQSAVIPTSGGHHGRKAVVGAVAGAVVASVLVIVVMAAAVMVLWRRQRRKHMESRSVQQRVDADRNTRGADEQSQI</sequence>
<evidence type="ECO:0000256" key="2">
    <source>
        <dbReference type="SAM" id="Phobius"/>
    </source>
</evidence>
<dbReference type="AlphaFoldDB" id="A0A8J4BE80"/>
<organism evidence="3 4">
    <name type="scientific">Volvox africanus</name>
    <dbReference type="NCBI Taxonomy" id="51714"/>
    <lineage>
        <taxon>Eukaryota</taxon>
        <taxon>Viridiplantae</taxon>
        <taxon>Chlorophyta</taxon>
        <taxon>core chlorophytes</taxon>
        <taxon>Chlorophyceae</taxon>
        <taxon>CS clade</taxon>
        <taxon>Chlamydomonadales</taxon>
        <taxon>Volvocaceae</taxon>
        <taxon>Volvox</taxon>
    </lineage>
</organism>
<feature type="transmembrane region" description="Helical" evidence="2">
    <location>
        <begin position="104"/>
        <end position="131"/>
    </location>
</feature>
<evidence type="ECO:0000256" key="1">
    <source>
        <dbReference type="SAM" id="MobiDB-lite"/>
    </source>
</evidence>
<evidence type="ECO:0000313" key="4">
    <source>
        <dbReference type="Proteomes" id="UP000747399"/>
    </source>
</evidence>
<dbReference type="Proteomes" id="UP000747399">
    <property type="component" value="Unassembled WGS sequence"/>
</dbReference>
<keyword evidence="2" id="KW-1133">Transmembrane helix</keyword>
<name>A0A8J4BE80_9CHLO</name>
<gene>
    <name evidence="3" type="ORF">Vafri_14487</name>
</gene>
<feature type="compositionally biased region" description="Basic and acidic residues" evidence="1">
    <location>
        <begin position="148"/>
        <end position="163"/>
    </location>
</feature>
<keyword evidence="4" id="KW-1185">Reference proteome</keyword>
<proteinExistence type="predicted"/>
<dbReference type="EMBL" id="BNCO01000036">
    <property type="protein sequence ID" value="GIL59773.1"/>
    <property type="molecule type" value="Genomic_DNA"/>
</dbReference>
<feature type="region of interest" description="Disordered" evidence="1">
    <location>
        <begin position="139"/>
        <end position="163"/>
    </location>
</feature>